<dbReference type="GO" id="GO:0016788">
    <property type="term" value="F:hydrolase activity, acting on ester bonds"/>
    <property type="evidence" value="ECO:0007669"/>
    <property type="project" value="InterPro"/>
</dbReference>
<evidence type="ECO:0000256" key="2">
    <source>
        <dbReference type="ARBA" id="ARBA00022723"/>
    </source>
</evidence>
<comment type="caution">
    <text evidence="5">The sequence shown here is derived from an EMBL/GenBank/DDBJ whole genome shotgun (WGS) entry which is preliminary data.</text>
</comment>
<dbReference type="InterPro" id="IPR032466">
    <property type="entry name" value="Metal_Hydrolase"/>
</dbReference>
<evidence type="ECO:0000256" key="1">
    <source>
        <dbReference type="ARBA" id="ARBA00009275"/>
    </source>
</evidence>
<dbReference type="InterPro" id="IPR001130">
    <property type="entry name" value="TatD-like"/>
</dbReference>
<dbReference type="NCBIfam" id="TIGR00010">
    <property type="entry name" value="YchF/TatD family DNA exonuclease"/>
    <property type="match status" value="1"/>
</dbReference>
<dbReference type="InterPro" id="IPR015991">
    <property type="entry name" value="TatD/YcfH-like"/>
</dbReference>
<proteinExistence type="inferred from homology"/>
<dbReference type="Gene3D" id="3.20.20.140">
    <property type="entry name" value="Metal-dependent hydrolases"/>
    <property type="match status" value="1"/>
</dbReference>
<accession>A0A2S4JWR7</accession>
<gene>
    <name evidence="5" type="ORF">AU468_04610</name>
</gene>
<dbReference type="PANTHER" id="PTHR46124">
    <property type="entry name" value="D-AMINOACYL-TRNA DEACYLASE"/>
    <property type="match status" value="1"/>
</dbReference>
<organism evidence="5 6">
    <name type="scientific">Alkalispirochaeta sphaeroplastigenens</name>
    <dbReference type="NCBI Taxonomy" id="1187066"/>
    <lineage>
        <taxon>Bacteria</taxon>
        <taxon>Pseudomonadati</taxon>
        <taxon>Spirochaetota</taxon>
        <taxon>Spirochaetia</taxon>
        <taxon>Spirochaetales</taxon>
        <taxon>Spirochaetaceae</taxon>
        <taxon>Alkalispirochaeta</taxon>
    </lineage>
</organism>
<feature type="binding site" evidence="4">
    <location>
        <position position="237"/>
    </location>
    <ligand>
        <name>a divalent metal cation</name>
        <dbReference type="ChEBI" id="CHEBI:60240"/>
        <label>1</label>
    </ligand>
</feature>
<dbReference type="FunFam" id="3.20.20.140:FF:000005">
    <property type="entry name" value="TatD family hydrolase"/>
    <property type="match status" value="1"/>
</dbReference>
<comment type="similarity">
    <text evidence="1">Belongs to the metallo-dependent hydrolases superfamily. TatD-type hydrolase family.</text>
</comment>
<dbReference type="PROSITE" id="PS01091">
    <property type="entry name" value="TATD_3"/>
    <property type="match status" value="1"/>
</dbReference>
<dbReference type="PIRSF" id="PIRSF005902">
    <property type="entry name" value="DNase_TatD"/>
    <property type="match status" value="1"/>
</dbReference>
<evidence type="ECO:0000256" key="3">
    <source>
        <dbReference type="ARBA" id="ARBA00022801"/>
    </source>
</evidence>
<reference evidence="6" key="1">
    <citation type="submission" date="2015-12" db="EMBL/GenBank/DDBJ databases">
        <authorList>
            <person name="Lodha T.D."/>
            <person name="Chintalapati S."/>
            <person name="Chintalapati V.R."/>
            <person name="Sravanthi T."/>
        </authorList>
    </citation>
    <scope>NUCLEOTIDE SEQUENCE [LARGE SCALE GENOMIC DNA]</scope>
    <source>
        <strain evidence="6">JC133</strain>
    </source>
</reference>
<keyword evidence="2 4" id="KW-0479">Metal-binding</keyword>
<feature type="binding site" evidence="4">
    <location>
        <position position="127"/>
    </location>
    <ligand>
        <name>a divalent metal cation</name>
        <dbReference type="ChEBI" id="CHEBI:60240"/>
        <label>1</label>
    </ligand>
</feature>
<dbReference type="InterPro" id="IPR018228">
    <property type="entry name" value="DNase_TatD-rel_CS"/>
</dbReference>
<protein>
    <recommendedName>
        <fullName evidence="7">Hydrolase TatD</fullName>
    </recommendedName>
</protein>
<sequence length="297" mass="32467">MVAEGWGIGNTGAVTKKTSLDMARITGETAWIPGMIDSHFHSQALADQGIDPRKLLEELARHGMGPLVDVAITPEDTARTGDLPAHYPGLYRSCGLHPVASGRQDWRDALDLIGRNLSEGTFSALGETGLDWYRAYAPRERQQEIFQAQLSLASSHNLPVIVHNREADQDCLEALRKADLPRGGIMHCFSSPPDRVAAFLDEGMYISFAGNITFPSARELREALLRVPADRLLLETDAPFLSPHPHRGRLNHPAMVAFTYATVADLRGQHLQDLVRQVAANLEALLGEAPLNTSRGG</sequence>
<dbReference type="Proteomes" id="UP000237350">
    <property type="component" value="Unassembled WGS sequence"/>
</dbReference>
<evidence type="ECO:0000313" key="5">
    <source>
        <dbReference type="EMBL" id="POR03951.1"/>
    </source>
</evidence>
<feature type="binding site" evidence="4">
    <location>
        <position position="163"/>
    </location>
    <ligand>
        <name>a divalent metal cation</name>
        <dbReference type="ChEBI" id="CHEBI:60240"/>
        <label>2</label>
    </ligand>
</feature>
<dbReference type="GO" id="GO:0004536">
    <property type="term" value="F:DNA nuclease activity"/>
    <property type="evidence" value="ECO:0007669"/>
    <property type="project" value="InterPro"/>
</dbReference>
<keyword evidence="3" id="KW-0378">Hydrolase</keyword>
<dbReference type="CDD" id="cd01310">
    <property type="entry name" value="TatD_DNAse"/>
    <property type="match status" value="1"/>
</dbReference>
<dbReference type="SUPFAM" id="SSF51556">
    <property type="entry name" value="Metallo-dependent hydrolases"/>
    <property type="match status" value="1"/>
</dbReference>
<dbReference type="Pfam" id="PF01026">
    <property type="entry name" value="TatD_DNase"/>
    <property type="match status" value="1"/>
</dbReference>
<dbReference type="GO" id="GO:0046872">
    <property type="term" value="F:metal ion binding"/>
    <property type="evidence" value="ECO:0007669"/>
    <property type="project" value="UniProtKB-KW"/>
</dbReference>
<feature type="binding site" evidence="4">
    <location>
        <position position="41"/>
    </location>
    <ligand>
        <name>a divalent metal cation</name>
        <dbReference type="ChEBI" id="CHEBI:60240"/>
        <label>1</label>
    </ligand>
</feature>
<evidence type="ECO:0000313" key="6">
    <source>
        <dbReference type="Proteomes" id="UP000237350"/>
    </source>
</evidence>
<feature type="binding site" evidence="4">
    <location>
        <position position="187"/>
    </location>
    <ligand>
        <name>a divalent metal cation</name>
        <dbReference type="ChEBI" id="CHEBI:60240"/>
        <label>2</label>
    </ligand>
</feature>
<name>A0A2S4JWR7_9SPIO</name>
<dbReference type="PANTHER" id="PTHR46124:SF2">
    <property type="entry name" value="D-AMINOACYL-TRNA DEACYLASE"/>
    <property type="match status" value="1"/>
</dbReference>
<keyword evidence="6" id="KW-1185">Reference proteome</keyword>
<evidence type="ECO:0000256" key="4">
    <source>
        <dbReference type="PIRSR" id="PIRSR005902-1"/>
    </source>
</evidence>
<evidence type="ECO:0008006" key="7">
    <source>
        <dbReference type="Google" id="ProtNLM"/>
    </source>
</evidence>
<dbReference type="AlphaFoldDB" id="A0A2S4JWR7"/>
<dbReference type="GO" id="GO:0005829">
    <property type="term" value="C:cytosol"/>
    <property type="evidence" value="ECO:0007669"/>
    <property type="project" value="TreeGrafter"/>
</dbReference>
<feature type="binding site" evidence="4">
    <location>
        <position position="39"/>
    </location>
    <ligand>
        <name>a divalent metal cation</name>
        <dbReference type="ChEBI" id="CHEBI:60240"/>
        <label>1</label>
    </ligand>
</feature>
<dbReference type="EMBL" id="LPWH01000051">
    <property type="protein sequence ID" value="POR03951.1"/>
    <property type="molecule type" value="Genomic_DNA"/>
</dbReference>